<keyword evidence="2" id="KW-1185">Reference proteome</keyword>
<proteinExistence type="predicted"/>
<organism evidence="1 2">
    <name type="scientific">Phycomyces blakesleeanus (strain ATCC 8743b / DSM 1359 / FGSC 10004 / NBRC 33097 / NRRL 1555)</name>
    <dbReference type="NCBI Taxonomy" id="763407"/>
    <lineage>
        <taxon>Eukaryota</taxon>
        <taxon>Fungi</taxon>
        <taxon>Fungi incertae sedis</taxon>
        <taxon>Mucoromycota</taxon>
        <taxon>Mucoromycotina</taxon>
        <taxon>Mucoromycetes</taxon>
        <taxon>Mucorales</taxon>
        <taxon>Phycomycetaceae</taxon>
        <taxon>Phycomyces</taxon>
    </lineage>
</organism>
<accession>A0A167KYR4</accession>
<reference evidence="2" key="1">
    <citation type="submission" date="2015-06" db="EMBL/GenBank/DDBJ databases">
        <title>Expansion of signal transduction pathways in fungi by whole-genome duplication.</title>
        <authorList>
            <consortium name="DOE Joint Genome Institute"/>
            <person name="Corrochano L.M."/>
            <person name="Kuo A."/>
            <person name="Marcet-Houben M."/>
            <person name="Polaino S."/>
            <person name="Salamov A."/>
            <person name="Villalobos J.M."/>
            <person name="Alvarez M.I."/>
            <person name="Avalos J."/>
            <person name="Benito E.P."/>
            <person name="Benoit I."/>
            <person name="Burger G."/>
            <person name="Camino L.P."/>
            <person name="Canovas D."/>
            <person name="Cerda-Olmedo E."/>
            <person name="Cheng J.-F."/>
            <person name="Dominguez A."/>
            <person name="Elias M."/>
            <person name="Eslava A.P."/>
            <person name="Glaser F."/>
            <person name="Grimwood J."/>
            <person name="Gutierrez G."/>
            <person name="Heitman J."/>
            <person name="Henrissat B."/>
            <person name="Iturriaga E.A."/>
            <person name="Lang B.F."/>
            <person name="Lavin J.L."/>
            <person name="Lee S."/>
            <person name="Li W."/>
            <person name="Lindquist E."/>
            <person name="Lopez-Garcia S."/>
            <person name="Luque E.M."/>
            <person name="Marcos A.T."/>
            <person name="Martin J."/>
            <person name="McCluskey K."/>
            <person name="Medina H.R."/>
            <person name="Miralles-Duran A."/>
            <person name="Miyazaki A."/>
            <person name="Munoz-Torres E."/>
            <person name="Oguiza J.A."/>
            <person name="Ohm R."/>
            <person name="Olmedo M."/>
            <person name="Orejas M."/>
            <person name="Ortiz-Castellanos L."/>
            <person name="Pisabarro A.G."/>
            <person name="Rodriguez-Romero J."/>
            <person name="Ruiz-Herrera J."/>
            <person name="Ruiz-Vazquez R."/>
            <person name="Sanz C."/>
            <person name="Schackwitz W."/>
            <person name="Schmutz J."/>
            <person name="Shahriari M."/>
            <person name="Shelest E."/>
            <person name="Silva-Franco F."/>
            <person name="Soanes D."/>
            <person name="Syed K."/>
            <person name="Tagua V.G."/>
            <person name="Talbot N.J."/>
            <person name="Thon M."/>
            <person name="De vries R.P."/>
            <person name="Wiebenga A."/>
            <person name="Yadav J.S."/>
            <person name="Braun E.L."/>
            <person name="Baker S."/>
            <person name="Garre V."/>
            <person name="Horwitz B."/>
            <person name="Torres-Martinez S."/>
            <person name="Idnurm A."/>
            <person name="Herrera-Estrella A."/>
            <person name="Gabaldon T."/>
            <person name="Grigoriev I.V."/>
        </authorList>
    </citation>
    <scope>NUCLEOTIDE SEQUENCE [LARGE SCALE GENOMIC DNA]</scope>
    <source>
        <strain evidence="2">NRRL 1555(-)</strain>
    </source>
</reference>
<dbReference type="EMBL" id="KV440992">
    <property type="protein sequence ID" value="OAD69187.1"/>
    <property type="molecule type" value="Genomic_DNA"/>
</dbReference>
<dbReference type="GeneID" id="28997710"/>
<evidence type="ECO:0000313" key="2">
    <source>
        <dbReference type="Proteomes" id="UP000077315"/>
    </source>
</evidence>
<name>A0A167KYR4_PHYB8</name>
<sequence>MDKIDEDSHALIKSVSHLYHKIPEILVRKAIPTVKGYYGEAKAIRRVAERFKEESIITGTKIHLKKFFYFGQQTARCGLSKPVERLSQLKTYKPNYINHAMSMQV</sequence>
<dbReference type="VEuPathDB" id="FungiDB:PHYBLDRAFT_172442"/>
<gene>
    <name evidence="1" type="ORF">PHYBLDRAFT_172442</name>
</gene>
<protein>
    <submittedName>
        <fullName evidence="1">Uncharacterized protein</fullName>
    </submittedName>
</protein>
<dbReference type="RefSeq" id="XP_018287227.1">
    <property type="nucleotide sequence ID" value="XM_018436804.1"/>
</dbReference>
<dbReference type="AlphaFoldDB" id="A0A167KYR4"/>
<dbReference type="Proteomes" id="UP000077315">
    <property type="component" value="Unassembled WGS sequence"/>
</dbReference>
<evidence type="ECO:0000313" key="1">
    <source>
        <dbReference type="EMBL" id="OAD69187.1"/>
    </source>
</evidence>
<dbReference type="InParanoid" id="A0A167KYR4"/>